<proteinExistence type="predicted"/>
<comment type="caution">
    <text evidence="1">The sequence shown here is derived from an EMBL/GenBank/DDBJ whole genome shotgun (WGS) entry which is preliminary data.</text>
</comment>
<feature type="non-terminal residue" evidence="1">
    <location>
        <position position="155"/>
    </location>
</feature>
<gene>
    <name evidence="1" type="ORF">Tci_857615</name>
</gene>
<reference evidence="1" key="1">
    <citation type="journal article" date="2019" name="Sci. Rep.">
        <title>Draft genome of Tanacetum cinerariifolium, the natural source of mosquito coil.</title>
        <authorList>
            <person name="Yamashiro T."/>
            <person name="Shiraishi A."/>
            <person name="Satake H."/>
            <person name="Nakayama K."/>
        </authorList>
    </citation>
    <scope>NUCLEOTIDE SEQUENCE</scope>
</reference>
<evidence type="ECO:0000313" key="1">
    <source>
        <dbReference type="EMBL" id="GFC85645.1"/>
    </source>
</evidence>
<organism evidence="1">
    <name type="scientific">Tanacetum cinerariifolium</name>
    <name type="common">Dalmatian daisy</name>
    <name type="synonym">Chrysanthemum cinerariifolium</name>
    <dbReference type="NCBI Taxonomy" id="118510"/>
    <lineage>
        <taxon>Eukaryota</taxon>
        <taxon>Viridiplantae</taxon>
        <taxon>Streptophyta</taxon>
        <taxon>Embryophyta</taxon>
        <taxon>Tracheophyta</taxon>
        <taxon>Spermatophyta</taxon>
        <taxon>Magnoliopsida</taxon>
        <taxon>eudicotyledons</taxon>
        <taxon>Gunneridae</taxon>
        <taxon>Pentapetalae</taxon>
        <taxon>asterids</taxon>
        <taxon>campanulids</taxon>
        <taxon>Asterales</taxon>
        <taxon>Asteraceae</taxon>
        <taxon>Asteroideae</taxon>
        <taxon>Anthemideae</taxon>
        <taxon>Anthemidinae</taxon>
        <taxon>Tanacetum</taxon>
    </lineage>
</organism>
<dbReference type="AlphaFoldDB" id="A0A699RI18"/>
<dbReference type="EMBL" id="BKCJ011101064">
    <property type="protein sequence ID" value="GFC85645.1"/>
    <property type="molecule type" value="Genomic_DNA"/>
</dbReference>
<accession>A0A699RI18</accession>
<protein>
    <submittedName>
        <fullName evidence="1">Uncharacterized protein</fullName>
    </submittedName>
</protein>
<sequence>MAFVSSPSTNSTNEVYTAYGVSTVSTQSSTANTQVSTAITQTSTDNLSDATVYAFLANQSNENQLVHEDFEQIYEDDLEEIDLKWQLALLRMRAKRGPKNQDSRNRYQDSPKRTVHVEKTPLIAMVAINGGFFTGAKWLKMRFLQTWLLWLFQTL</sequence>
<name>A0A699RI18_TANCI</name>